<sequence length="182" mass="21620">MHNSTCNPPTSSFRVYYRPRTCPVRETRRVNRTGTQTAQHTKTRRVKPCLFSETAQRRVSSLSFLFSSRFRSRDAVSPASNVYTGEGRTQRQSKRKQFCCQNHETWEHKDRCNSGEKEEEEEEVTRLRCKFLFFFLLITNHVLLGNYSVRLHFFPIPLFALRLRLLAVSAFRYIKIRFFPEL</sequence>
<proteinExistence type="predicted"/>
<keyword evidence="1" id="KW-1133">Transmembrane helix</keyword>
<gene>
    <name evidence="2" type="primary">KNAG0L01610</name>
    <name evidence="2" type="ordered locus">KNAG_0L01610</name>
</gene>
<name>J7SB64_HUIN7</name>
<evidence type="ECO:0008006" key="4">
    <source>
        <dbReference type="Google" id="ProtNLM"/>
    </source>
</evidence>
<dbReference type="AlphaFoldDB" id="J7SB64"/>
<dbReference type="EMBL" id="HE978325">
    <property type="protein sequence ID" value="CCK72781.1"/>
    <property type="molecule type" value="Genomic_DNA"/>
</dbReference>
<dbReference type="RefSeq" id="XP_022467025.1">
    <property type="nucleotide sequence ID" value="XM_022610760.1"/>
</dbReference>
<keyword evidence="1" id="KW-0472">Membrane</keyword>
<keyword evidence="1" id="KW-0812">Transmembrane</keyword>
<reference evidence="2 3" key="1">
    <citation type="journal article" date="2011" name="Proc. Natl. Acad. Sci. U.S.A.">
        <title>Evolutionary erosion of yeast sex chromosomes by mating-type switching accidents.</title>
        <authorList>
            <person name="Gordon J.L."/>
            <person name="Armisen D."/>
            <person name="Proux-Wera E."/>
            <person name="Oheigeartaigh S.S."/>
            <person name="Byrne K.P."/>
            <person name="Wolfe K.H."/>
        </authorList>
    </citation>
    <scope>NUCLEOTIDE SEQUENCE [LARGE SCALE GENOMIC DNA]</scope>
    <source>
        <strain evidence="3">ATCC MYA-139 / BCRC 22969 / CBS 8797 / CCRC 22969 / KCTC 17520 / NBRC 10181 / NCYC 3082</strain>
    </source>
</reference>
<accession>J7SB64</accession>
<protein>
    <recommendedName>
        <fullName evidence="4">Transmembrane protein</fullName>
    </recommendedName>
</protein>
<evidence type="ECO:0000256" key="1">
    <source>
        <dbReference type="SAM" id="Phobius"/>
    </source>
</evidence>
<feature type="transmembrane region" description="Helical" evidence="1">
    <location>
        <begin position="131"/>
        <end position="149"/>
    </location>
</feature>
<evidence type="ECO:0000313" key="3">
    <source>
        <dbReference type="Proteomes" id="UP000006310"/>
    </source>
</evidence>
<dbReference type="HOGENOM" id="CLU_1482200_0_0_1"/>
<keyword evidence="3" id="KW-1185">Reference proteome</keyword>
<evidence type="ECO:0000313" key="2">
    <source>
        <dbReference type="EMBL" id="CCK72781.1"/>
    </source>
</evidence>
<dbReference type="KEGG" id="kng:KNAG_0L01610"/>
<reference evidence="3" key="2">
    <citation type="submission" date="2012-08" db="EMBL/GenBank/DDBJ databases">
        <title>Genome sequence of Kazachstania naganishii.</title>
        <authorList>
            <person name="Gordon J.L."/>
            <person name="Armisen D."/>
            <person name="Proux-Wera E."/>
            <person name="OhEigeartaigh S.S."/>
            <person name="Byrne K.P."/>
            <person name="Wolfe K.H."/>
        </authorList>
    </citation>
    <scope>NUCLEOTIDE SEQUENCE [LARGE SCALE GENOMIC DNA]</scope>
    <source>
        <strain evidence="3">ATCC MYA-139 / BCRC 22969 / CBS 8797 / CCRC 22969 / KCTC 17520 / NBRC 10181 / NCYC 3082</strain>
    </source>
</reference>
<organism evidence="2 3">
    <name type="scientific">Huiozyma naganishii (strain ATCC MYA-139 / BCRC 22969 / CBS 8797 / KCTC 17520 / NBRC 10181 / NCYC 3082 / Yp74L-3)</name>
    <name type="common">Yeast</name>
    <name type="synonym">Kazachstania naganishii</name>
    <dbReference type="NCBI Taxonomy" id="1071383"/>
    <lineage>
        <taxon>Eukaryota</taxon>
        <taxon>Fungi</taxon>
        <taxon>Dikarya</taxon>
        <taxon>Ascomycota</taxon>
        <taxon>Saccharomycotina</taxon>
        <taxon>Saccharomycetes</taxon>
        <taxon>Saccharomycetales</taxon>
        <taxon>Saccharomycetaceae</taxon>
        <taxon>Huiozyma</taxon>
    </lineage>
</organism>
<dbReference type="GeneID" id="34528554"/>
<dbReference type="Proteomes" id="UP000006310">
    <property type="component" value="Chromosome 12"/>
</dbReference>